<keyword evidence="6" id="KW-0511">Multifunctional enzyme</keyword>
<evidence type="ECO:0000256" key="5">
    <source>
        <dbReference type="ARBA" id="ARBA00023172"/>
    </source>
</evidence>
<feature type="compositionally biased region" description="Polar residues" evidence="7">
    <location>
        <begin position="73"/>
        <end position="82"/>
    </location>
</feature>
<dbReference type="Pfam" id="PF17921">
    <property type="entry name" value="Integrase_H2C2"/>
    <property type="match status" value="1"/>
</dbReference>
<dbReference type="Pfam" id="PF03732">
    <property type="entry name" value="Retrotrans_gag"/>
    <property type="match status" value="1"/>
</dbReference>
<dbReference type="InterPro" id="IPR050951">
    <property type="entry name" value="Retrovirus_Pol_polyprotein"/>
</dbReference>
<sequence>MPRSVPGPSRPAESPARQAPGPSQRQLEIPEQPRPVPSPARQASGPSRRQRGIPERSRPAGSQVGQAPAPSCPRTSTESSYKPTEHTRVAVSVASSSKHTKLYRHMDDQRTEGRGEGSVEVTRPQIQRSLVQSPSAASRADDSERVIAALRQEVDSLKKAARDMSIAKERQRKNFHKDEQGEASRSVHHEGWAESPSVKEKAVSSAETSATLREMRRKEGRPDKQVDAPHNEPHNKGFLPPTVPRKKIRRGEQGAVWKALDLISSSPFTDEIESAELPERFTAPRLETYNGRTDPVAHIDHYHHRMALWRYRDPLMCRIFPSSLGEVALRWFNQLERGSIGSWSQMAEVFVGRFITNSRRSRGLDTLMVIRLGTNESLKDYSARFWETYNDIDACAEDTALQAFKLGLPPSTGLRQSLTKRPPTTLKKLMDRVERFVRVEEDGGNTNAVVSEVPVSPPVSRPPVRTAQAPKARSAPTSYAAPSYKAFHTVFKEPIHRLLDKIKGKPFFVWPSKLIGDPAVRNQNLYCFYHRDKGHVTENCHKYKTLLEQLVAAGHLSDYVESTPTASKARGAGISRSGTQGPAPAGVIHVIHNPLCISVLPTSFRSDMQKASHLRRSYGIIDYAHFVSTSCSGTPVSSAHQVVSFSDEDLADVQMPHNDPLVITLRFGDYDVQRVLVDQGSFAEIMYKGLYEKLGLEEANLANFTTPVFGFTGESTIPMGKTTLPILAGPISLQTEFIVVRGTSPYNAIVGRDWLHRMKAVPSTLHQKLRFPTEEGVMEINGDQAPAAVTEKLAAEKDPEKVYFDPSEPEFYFLVGTNLSVDDRQGLVTLLMGYRDVFAWSVYEAPGVSPDLACHSLNISGDAKPISQKRRKLAPERAEIVAKEVERLLEANAIRSVQYPTWLSNTVVVRKKNGKWRVCVDFTDLNRACPKDPFPLPRIDQLVDSASGHERMSFLDAFQGYHQIPMAHSDQEKTAFITPKGVYCYRVMPFGLKNAGATYQRMVTGMFGHLIGNTVEAYIDDMLIKSKKKTSHVEDLREVLEILRATKLRLNATKCLFGVSSGKFLGHMISYNGVEANPDQISALLSLQPPKDAKQVQRLTGMVAALGRFISRSADRCRPFFQLLGKRRKFLWDQDCSAAFEGIKAYLSSPPCLSIPYSGEPLFLYLAVSEHAVSAVLIRETNEGQRPVFFVSKTMDETESRYLPLEKAALALIQAAKKLPHYFQASPVTVLTDLPLKMLMHSSDFSGRITRWGVHLGSLGVEYKPRTSIKGQVLADFVAEFQGKEASTESNYTPSPCVVGDLSEWKLFVDGASNMKGAGAAEYEALLIGLRSALRLGADRLQVFCDSQLVVEQVRREYNSHADILAKLATALESDLHRSVTVEVLSAPSTLIDTVDRVCANVIKRKAPRYWLSKEGNLYKRSFSGPYLLCVHPSLVEDLLYEIHEGICGSHTGGRSLAHRAMSQGYWWPFMQSDAVRYVRKCDKCQRFAPKIHQPARELNPLSSPWPFAQWGLDIVGPLPRAPGNKKFLIVATDYFTKWVEAEPLSHIREVDTKRFLWKSVITRFGIPWAVISDNGTQFEGKLFKGFCSELGIRNFFSSPGYPQSNGQAEVSNKVILDGIKKRLEEAKGRWVEELPSVMWTHRTTKRRSTGETPFALAYGVEAVIPLEVGLPTTRTTEFDVEENESSLRMDLNLVEERRDMATIRLASYQHQMKRGYDKNIRPRSFQVGDLVLRKVVANTRNPNDGKLGPNWEGPYQVTSFAGVGAYRLTDLDGKSVLRPWNICNLKKYFY</sequence>
<dbReference type="CDD" id="cd00303">
    <property type="entry name" value="retropepsin_like"/>
    <property type="match status" value="1"/>
</dbReference>
<reference evidence="10" key="1">
    <citation type="submission" date="2018-02" db="EMBL/GenBank/DDBJ databases">
        <authorList>
            <person name="Cohen D.B."/>
            <person name="Kent A.D."/>
        </authorList>
    </citation>
    <scope>NUCLEOTIDE SEQUENCE</scope>
</reference>
<dbReference type="InterPro" id="IPR000477">
    <property type="entry name" value="RT_dom"/>
</dbReference>
<dbReference type="CDD" id="cd01647">
    <property type="entry name" value="RT_LTR"/>
    <property type="match status" value="1"/>
</dbReference>
<feature type="compositionally biased region" description="Basic and acidic residues" evidence="7">
    <location>
        <begin position="213"/>
        <end position="235"/>
    </location>
</feature>
<dbReference type="InterPro" id="IPR012337">
    <property type="entry name" value="RNaseH-like_sf"/>
</dbReference>
<dbReference type="Gene3D" id="3.30.70.270">
    <property type="match status" value="2"/>
</dbReference>
<dbReference type="GO" id="GO:0015074">
    <property type="term" value="P:DNA integration"/>
    <property type="evidence" value="ECO:0007669"/>
    <property type="project" value="InterPro"/>
</dbReference>
<name>A0A2N9IGS3_FAGSY</name>
<dbReference type="GO" id="GO:0003676">
    <property type="term" value="F:nucleic acid binding"/>
    <property type="evidence" value="ECO:0007669"/>
    <property type="project" value="InterPro"/>
</dbReference>
<organism evidence="10">
    <name type="scientific">Fagus sylvatica</name>
    <name type="common">Beechnut</name>
    <dbReference type="NCBI Taxonomy" id="28930"/>
    <lineage>
        <taxon>Eukaryota</taxon>
        <taxon>Viridiplantae</taxon>
        <taxon>Streptophyta</taxon>
        <taxon>Embryophyta</taxon>
        <taxon>Tracheophyta</taxon>
        <taxon>Spermatophyta</taxon>
        <taxon>Magnoliopsida</taxon>
        <taxon>eudicotyledons</taxon>
        <taxon>Gunneridae</taxon>
        <taxon>Pentapetalae</taxon>
        <taxon>rosids</taxon>
        <taxon>fabids</taxon>
        <taxon>Fagales</taxon>
        <taxon>Fagaceae</taxon>
        <taxon>Fagus</taxon>
    </lineage>
</organism>
<keyword evidence="4" id="KW-0378">Hydrolase</keyword>
<evidence type="ECO:0000256" key="4">
    <source>
        <dbReference type="ARBA" id="ARBA00022759"/>
    </source>
</evidence>
<dbReference type="InterPro" id="IPR043128">
    <property type="entry name" value="Rev_trsase/Diguanyl_cyclase"/>
</dbReference>
<dbReference type="PROSITE" id="PS50878">
    <property type="entry name" value="RT_POL"/>
    <property type="match status" value="1"/>
</dbReference>
<evidence type="ECO:0000256" key="7">
    <source>
        <dbReference type="SAM" id="MobiDB-lite"/>
    </source>
</evidence>
<dbReference type="PROSITE" id="PS50994">
    <property type="entry name" value="INTEGRASE"/>
    <property type="match status" value="1"/>
</dbReference>
<evidence type="ECO:0000313" key="10">
    <source>
        <dbReference type="EMBL" id="SPD23243.1"/>
    </source>
</evidence>
<evidence type="ECO:0000256" key="2">
    <source>
        <dbReference type="ARBA" id="ARBA00022695"/>
    </source>
</evidence>
<dbReference type="Gene3D" id="3.10.10.10">
    <property type="entry name" value="HIV Type 1 Reverse Transcriptase, subunit A, domain 1"/>
    <property type="match status" value="1"/>
</dbReference>
<keyword evidence="3" id="KW-0540">Nuclease</keyword>
<dbReference type="InterPro" id="IPR001584">
    <property type="entry name" value="Integrase_cat-core"/>
</dbReference>
<dbReference type="GO" id="GO:0004523">
    <property type="term" value="F:RNA-DNA hybrid ribonuclease activity"/>
    <property type="evidence" value="ECO:0007669"/>
    <property type="project" value="InterPro"/>
</dbReference>
<dbReference type="InterPro" id="IPR002156">
    <property type="entry name" value="RNaseH_domain"/>
</dbReference>
<dbReference type="Pfam" id="PF00665">
    <property type="entry name" value="rve"/>
    <property type="match status" value="1"/>
</dbReference>
<evidence type="ECO:0000256" key="3">
    <source>
        <dbReference type="ARBA" id="ARBA00022722"/>
    </source>
</evidence>
<dbReference type="Pfam" id="PF17919">
    <property type="entry name" value="RT_RNaseH_2"/>
    <property type="match status" value="1"/>
</dbReference>
<keyword evidence="5" id="KW-0233">DNA recombination</keyword>
<keyword evidence="4" id="KW-0255">Endonuclease</keyword>
<dbReference type="Gene3D" id="3.10.20.370">
    <property type="match status" value="1"/>
</dbReference>
<dbReference type="Gene3D" id="2.40.70.10">
    <property type="entry name" value="Acid Proteases"/>
    <property type="match status" value="1"/>
</dbReference>
<proteinExistence type="predicted"/>
<dbReference type="Pfam" id="PF00078">
    <property type="entry name" value="RVT_1"/>
    <property type="match status" value="1"/>
</dbReference>
<feature type="compositionally biased region" description="Basic and acidic residues" evidence="7">
    <location>
        <begin position="104"/>
        <end position="117"/>
    </location>
</feature>
<feature type="domain" description="Integrase catalytic" evidence="9">
    <location>
        <begin position="1497"/>
        <end position="1662"/>
    </location>
</feature>
<dbReference type="SUPFAM" id="SSF56672">
    <property type="entry name" value="DNA/RNA polymerases"/>
    <property type="match status" value="1"/>
</dbReference>
<evidence type="ECO:0000259" key="9">
    <source>
        <dbReference type="PROSITE" id="PS50994"/>
    </source>
</evidence>
<evidence type="ECO:0000256" key="6">
    <source>
        <dbReference type="ARBA" id="ARBA00023268"/>
    </source>
</evidence>
<dbReference type="PANTHER" id="PTHR37984:SF5">
    <property type="entry name" value="PROTEIN NYNRIN-LIKE"/>
    <property type="match status" value="1"/>
</dbReference>
<gene>
    <name evidence="10" type="ORF">FSB_LOCUS51125</name>
</gene>
<feature type="region of interest" description="Disordered" evidence="7">
    <location>
        <begin position="1"/>
        <end position="142"/>
    </location>
</feature>
<dbReference type="Pfam" id="PF13456">
    <property type="entry name" value="RVT_3"/>
    <property type="match status" value="1"/>
</dbReference>
<dbReference type="GO" id="GO:0006310">
    <property type="term" value="P:DNA recombination"/>
    <property type="evidence" value="ECO:0007669"/>
    <property type="project" value="UniProtKB-KW"/>
</dbReference>
<dbReference type="InterPro" id="IPR041588">
    <property type="entry name" value="Integrase_H2C2"/>
</dbReference>
<dbReference type="InterPro" id="IPR036397">
    <property type="entry name" value="RNaseH_sf"/>
</dbReference>
<keyword evidence="1" id="KW-0808">Transferase</keyword>
<feature type="domain" description="Reverse transcriptase" evidence="8">
    <location>
        <begin position="890"/>
        <end position="1069"/>
    </location>
</feature>
<dbReference type="InterPro" id="IPR005162">
    <property type="entry name" value="Retrotrans_gag_dom"/>
</dbReference>
<dbReference type="Gene3D" id="3.30.420.10">
    <property type="entry name" value="Ribonuclease H-like superfamily/Ribonuclease H"/>
    <property type="match status" value="2"/>
</dbReference>
<dbReference type="SUPFAM" id="SSF53098">
    <property type="entry name" value="Ribonuclease H-like"/>
    <property type="match status" value="2"/>
</dbReference>
<dbReference type="EMBL" id="OIVN01005595">
    <property type="protein sequence ID" value="SPD23243.1"/>
    <property type="molecule type" value="Genomic_DNA"/>
</dbReference>
<feature type="region of interest" description="Disordered" evidence="7">
    <location>
        <begin position="161"/>
        <end position="244"/>
    </location>
</feature>
<feature type="region of interest" description="Disordered" evidence="7">
    <location>
        <begin position="448"/>
        <end position="474"/>
    </location>
</feature>
<feature type="compositionally biased region" description="Basic and acidic residues" evidence="7">
    <location>
        <begin position="176"/>
        <end position="202"/>
    </location>
</feature>
<evidence type="ECO:0000259" key="8">
    <source>
        <dbReference type="PROSITE" id="PS50878"/>
    </source>
</evidence>
<protein>
    <submittedName>
        <fullName evidence="10">Uncharacterized protein</fullName>
    </submittedName>
</protein>
<dbReference type="Gene3D" id="1.10.340.70">
    <property type="match status" value="1"/>
</dbReference>
<accession>A0A2N9IGS3</accession>
<dbReference type="InterPro" id="IPR021109">
    <property type="entry name" value="Peptidase_aspartic_dom_sf"/>
</dbReference>
<dbReference type="GO" id="GO:0016779">
    <property type="term" value="F:nucleotidyltransferase activity"/>
    <property type="evidence" value="ECO:0007669"/>
    <property type="project" value="UniProtKB-KW"/>
</dbReference>
<keyword evidence="2" id="KW-0548">Nucleotidyltransferase</keyword>
<dbReference type="InterPro" id="IPR043502">
    <property type="entry name" value="DNA/RNA_pol_sf"/>
</dbReference>
<dbReference type="InterPro" id="IPR041577">
    <property type="entry name" value="RT_RNaseH_2"/>
</dbReference>
<feature type="compositionally biased region" description="Polar residues" evidence="7">
    <location>
        <begin position="124"/>
        <end position="136"/>
    </location>
</feature>
<evidence type="ECO:0000256" key="1">
    <source>
        <dbReference type="ARBA" id="ARBA00022679"/>
    </source>
</evidence>
<dbReference type="PANTHER" id="PTHR37984">
    <property type="entry name" value="PROTEIN CBG26694"/>
    <property type="match status" value="1"/>
</dbReference>